<keyword evidence="5" id="KW-1185">Reference proteome</keyword>
<feature type="domain" description="YtkA-like" evidence="3">
    <location>
        <begin position="29"/>
        <end position="111"/>
    </location>
</feature>
<feature type="signal peptide" evidence="2">
    <location>
        <begin position="1"/>
        <end position="21"/>
    </location>
</feature>
<dbReference type="RefSeq" id="WP_053434921.1">
    <property type="nucleotide sequence ID" value="NZ_LGUF01000007.1"/>
</dbReference>
<organism evidence="4 5">
    <name type="scientific">Sporosarcina globispora</name>
    <name type="common">Bacillus globisporus</name>
    <dbReference type="NCBI Taxonomy" id="1459"/>
    <lineage>
        <taxon>Bacteria</taxon>
        <taxon>Bacillati</taxon>
        <taxon>Bacillota</taxon>
        <taxon>Bacilli</taxon>
        <taxon>Bacillales</taxon>
        <taxon>Caryophanaceae</taxon>
        <taxon>Sporosarcina</taxon>
    </lineage>
</organism>
<name>A0A0M0GCU5_SPOGL</name>
<dbReference type="AlphaFoldDB" id="A0A0M0GCU5"/>
<evidence type="ECO:0000313" key="4">
    <source>
        <dbReference type="EMBL" id="KON87563.1"/>
    </source>
</evidence>
<proteinExistence type="predicted"/>
<dbReference type="Pfam" id="PF13115">
    <property type="entry name" value="YtkA"/>
    <property type="match status" value="1"/>
</dbReference>
<accession>A0A0M0GCU5</accession>
<feature type="chain" id="PRO_5038814229" description="YtkA-like domain-containing protein" evidence="2">
    <location>
        <begin position="22"/>
        <end position="153"/>
    </location>
</feature>
<dbReference type="Proteomes" id="UP000037109">
    <property type="component" value="Unassembled WGS sequence"/>
</dbReference>
<sequence>MKKLFYIWLPFLLFVSLTACSKNNAAEEEPQFLEVELSINPQKAEANEPVVFEAKVTYGEEEVTDADEVKFEIWRANAEEHEKILVEHADNGIYRLEKSFEEEGTYYIYAHVTARRMHNMPKKEFVIGQPSAPEEESGSSEMENMDENNHGSH</sequence>
<evidence type="ECO:0000256" key="2">
    <source>
        <dbReference type="SAM" id="SignalP"/>
    </source>
</evidence>
<keyword evidence="2" id="KW-0732">Signal</keyword>
<dbReference type="PROSITE" id="PS51257">
    <property type="entry name" value="PROKAR_LIPOPROTEIN"/>
    <property type="match status" value="1"/>
</dbReference>
<evidence type="ECO:0000313" key="5">
    <source>
        <dbReference type="Proteomes" id="UP000037109"/>
    </source>
</evidence>
<evidence type="ECO:0000259" key="3">
    <source>
        <dbReference type="Pfam" id="PF13115"/>
    </source>
</evidence>
<feature type="compositionally biased region" description="Acidic residues" evidence="1">
    <location>
        <begin position="133"/>
        <end position="146"/>
    </location>
</feature>
<dbReference type="PATRIC" id="fig|1459.3.peg.2692"/>
<gene>
    <name evidence="4" type="ORF">AF332_12465</name>
</gene>
<comment type="caution">
    <text evidence="4">The sequence shown here is derived from an EMBL/GenBank/DDBJ whole genome shotgun (WGS) entry which is preliminary data.</text>
</comment>
<protein>
    <recommendedName>
        <fullName evidence="3">YtkA-like domain-containing protein</fullName>
    </recommendedName>
</protein>
<evidence type="ECO:0000256" key="1">
    <source>
        <dbReference type="SAM" id="MobiDB-lite"/>
    </source>
</evidence>
<dbReference type="STRING" id="1459.AF332_12465"/>
<reference evidence="5" key="1">
    <citation type="submission" date="2015-07" db="EMBL/GenBank/DDBJ databases">
        <title>Fjat-10036 dsm4.</title>
        <authorList>
            <person name="Liu B."/>
            <person name="Wang J."/>
            <person name="Zhu Y."/>
            <person name="Liu G."/>
            <person name="Chen Q."/>
            <person name="Chen Z."/>
            <person name="Lan J."/>
            <person name="Che J."/>
            <person name="Ge C."/>
            <person name="Shi H."/>
            <person name="Pan Z."/>
            <person name="Liu X."/>
        </authorList>
    </citation>
    <scope>NUCLEOTIDE SEQUENCE [LARGE SCALE GENOMIC DNA]</scope>
    <source>
        <strain evidence="5">DSM 4</strain>
    </source>
</reference>
<feature type="region of interest" description="Disordered" evidence="1">
    <location>
        <begin position="126"/>
        <end position="153"/>
    </location>
</feature>
<dbReference type="InterPro" id="IPR032693">
    <property type="entry name" value="YtkA-like_dom"/>
</dbReference>
<dbReference type="EMBL" id="LGUF01000007">
    <property type="protein sequence ID" value="KON87563.1"/>
    <property type="molecule type" value="Genomic_DNA"/>
</dbReference>